<sequence length="190" mass="20615">MSEVRYAGQLPDGVFPFQPPKTLSGRSEIVGDSPFLPADVQFYGVSPALVKVRVVSLLITFAIMVIPGIVLAIFVTKWIWLYVLAVVALFAWLLWLVPRQVRAIGYAEAESDLLIRSGIMWKQLTVVPYGRLQYVDVSEGPIARAFGIATVQLHTASASTDASIAGLSAKEAARLRTSLAQRGESELAGL</sequence>
<reference evidence="3 4" key="1">
    <citation type="submission" date="2013-05" db="EMBL/GenBank/DDBJ databases">
        <title>The Genome Sequence of Actinomyces europaeus ACS-120-V-COL10B.</title>
        <authorList>
            <consortium name="The Broad Institute Genomics Platform"/>
            <person name="Earl A."/>
            <person name="Ward D."/>
            <person name="Feldgarden M."/>
            <person name="Gevers D."/>
            <person name="Saerens B."/>
            <person name="Vaneechoutte M."/>
            <person name="Walker B."/>
            <person name="Young S."/>
            <person name="Zeng Q."/>
            <person name="Gargeya S."/>
            <person name="Fitzgerald M."/>
            <person name="Haas B."/>
            <person name="Abouelleil A."/>
            <person name="Allen A.W."/>
            <person name="Alvarado L."/>
            <person name="Arachchi H.M."/>
            <person name="Berlin A.M."/>
            <person name="Chapman S.B."/>
            <person name="Gainer-Dewar J."/>
            <person name="Goldberg J."/>
            <person name="Griggs A."/>
            <person name="Gujja S."/>
            <person name="Hansen M."/>
            <person name="Howarth C."/>
            <person name="Imamovic A."/>
            <person name="Ireland A."/>
            <person name="Larimer J."/>
            <person name="McCowan C."/>
            <person name="Murphy C."/>
            <person name="Pearson M."/>
            <person name="Poon T.W."/>
            <person name="Priest M."/>
            <person name="Roberts A."/>
            <person name="Saif S."/>
            <person name="Shea T."/>
            <person name="Sisk P."/>
            <person name="Sykes S."/>
            <person name="Wortman J."/>
            <person name="Nusbaum C."/>
            <person name="Birren B."/>
        </authorList>
    </citation>
    <scope>NUCLEOTIDE SEQUENCE [LARGE SCALE GENOMIC DNA]</scope>
    <source>
        <strain evidence="3 4">ACS-120-V-Col10b</strain>
    </source>
</reference>
<dbReference type="Pfam" id="PF03703">
    <property type="entry name" value="bPH_2"/>
    <property type="match status" value="1"/>
</dbReference>
<feature type="domain" description="YdbS-like PH" evidence="2">
    <location>
        <begin position="102"/>
        <end position="178"/>
    </location>
</feature>
<gene>
    <name evidence="3" type="ORF">HMPREF9238_01395</name>
</gene>
<dbReference type="InterPro" id="IPR005182">
    <property type="entry name" value="YdbS-like_PH"/>
</dbReference>
<evidence type="ECO:0000259" key="2">
    <source>
        <dbReference type="Pfam" id="PF03703"/>
    </source>
</evidence>
<dbReference type="AlphaFoldDB" id="A0A9W5RFP3"/>
<evidence type="ECO:0000313" key="4">
    <source>
        <dbReference type="Proteomes" id="UP000014387"/>
    </source>
</evidence>
<dbReference type="OrthoDB" id="7364633at2"/>
<evidence type="ECO:0000313" key="3">
    <source>
        <dbReference type="EMBL" id="EPD31618.1"/>
    </source>
</evidence>
<dbReference type="PANTHER" id="PTHR34473:SF3">
    <property type="entry name" value="TRANSMEMBRANE PROTEIN-RELATED"/>
    <property type="match status" value="1"/>
</dbReference>
<dbReference type="RefSeq" id="WP_016444728.1">
    <property type="nucleotide sequence ID" value="NZ_KE150266.1"/>
</dbReference>
<proteinExistence type="predicted"/>
<organism evidence="3 4">
    <name type="scientific">Gleimia europaea ACS-120-V-Col10b</name>
    <dbReference type="NCBI Taxonomy" id="883069"/>
    <lineage>
        <taxon>Bacteria</taxon>
        <taxon>Bacillati</taxon>
        <taxon>Actinomycetota</taxon>
        <taxon>Actinomycetes</taxon>
        <taxon>Actinomycetales</taxon>
        <taxon>Actinomycetaceae</taxon>
        <taxon>Gleimia</taxon>
    </lineage>
</organism>
<dbReference type="Proteomes" id="UP000014387">
    <property type="component" value="Unassembled WGS sequence"/>
</dbReference>
<keyword evidence="4" id="KW-1185">Reference proteome</keyword>
<accession>A0A9W5RFP3</accession>
<keyword evidence="1" id="KW-0812">Transmembrane</keyword>
<feature type="transmembrane region" description="Helical" evidence="1">
    <location>
        <begin position="54"/>
        <end position="73"/>
    </location>
</feature>
<protein>
    <recommendedName>
        <fullName evidence="2">YdbS-like PH domain-containing protein</fullName>
    </recommendedName>
</protein>
<keyword evidence="1" id="KW-0472">Membrane</keyword>
<keyword evidence="1" id="KW-1133">Transmembrane helix</keyword>
<dbReference type="EMBL" id="AGWN01000001">
    <property type="protein sequence ID" value="EPD31618.1"/>
    <property type="molecule type" value="Genomic_DNA"/>
</dbReference>
<evidence type="ECO:0000256" key="1">
    <source>
        <dbReference type="SAM" id="Phobius"/>
    </source>
</evidence>
<feature type="transmembrane region" description="Helical" evidence="1">
    <location>
        <begin position="79"/>
        <end position="97"/>
    </location>
</feature>
<dbReference type="PANTHER" id="PTHR34473">
    <property type="entry name" value="UPF0699 TRANSMEMBRANE PROTEIN YDBS"/>
    <property type="match status" value="1"/>
</dbReference>
<comment type="caution">
    <text evidence="3">The sequence shown here is derived from an EMBL/GenBank/DDBJ whole genome shotgun (WGS) entry which is preliminary data.</text>
</comment>
<name>A0A9W5RFP3_9ACTO</name>